<evidence type="ECO:0000256" key="1">
    <source>
        <dbReference type="SAM" id="Phobius"/>
    </source>
</evidence>
<sequence length="428" mass="48872">MVLLSLSVLASLLCFSLLFALFNNINLPGILVTNLRCYVPPNKATVEKAVSEVKETSKQRGSSKGTSIPLASIRLSKGKLYIDAYSSLVNFYFASFVSLLVCVLIETLLTFFGKLEVGSLFLGLFIFFLNILLYLIFLYHRDPSSSIRSIFVVGTSAFFFSFIFQTVGTENWTVIDNEYSLRQLHIRLQSQGLRLSGEFVNFLYIFTVAVICALSTCCLIGSCQEQAISFSHVDREFEEMLSKNVSDSFRRFLLRLDLVFPLVLVFFFFSHLQEDFARFWSNLEGFILHSILIVLYMILNLWSVRQYCQDFLNAGEEAVQVALAEKDVQKIQALPLVLRYLIENLSFVLYKYSVTLSLLACVGLIRVRIFSLSGSFSKVEETSILFHIIPLACFYSAVEFLVFWLLLMKFFLAYGSLMWNKVKAIVYK</sequence>
<feature type="transmembrane region" description="Helical" evidence="1">
    <location>
        <begin position="118"/>
        <end position="138"/>
    </location>
</feature>
<keyword evidence="1" id="KW-1133">Transmembrane helix</keyword>
<dbReference type="OrthoDB" id="10372995at2759"/>
<accession>A0A9C7PUL2</accession>
<gene>
    <name evidence="2" type="ORF">GpartN1_g2477.t1</name>
</gene>
<organism evidence="2 3">
    <name type="scientific">Galdieria partita</name>
    <dbReference type="NCBI Taxonomy" id="83374"/>
    <lineage>
        <taxon>Eukaryota</taxon>
        <taxon>Rhodophyta</taxon>
        <taxon>Bangiophyceae</taxon>
        <taxon>Galdieriales</taxon>
        <taxon>Galdieriaceae</taxon>
        <taxon>Galdieria</taxon>
    </lineage>
</organism>
<dbReference type="Proteomes" id="UP001061958">
    <property type="component" value="Unassembled WGS sequence"/>
</dbReference>
<dbReference type="AlphaFoldDB" id="A0A9C7PUL2"/>
<protein>
    <submittedName>
        <fullName evidence="2">Uncharacterized protein</fullName>
    </submittedName>
</protein>
<feature type="transmembrane region" description="Helical" evidence="1">
    <location>
        <begin position="150"/>
        <end position="168"/>
    </location>
</feature>
<keyword evidence="3" id="KW-1185">Reference proteome</keyword>
<feature type="transmembrane region" description="Helical" evidence="1">
    <location>
        <begin position="349"/>
        <end position="372"/>
    </location>
</feature>
<feature type="transmembrane region" description="Helical" evidence="1">
    <location>
        <begin position="202"/>
        <end position="221"/>
    </location>
</feature>
<dbReference type="EMBL" id="BQMJ01000017">
    <property type="protein sequence ID" value="GJQ10686.1"/>
    <property type="molecule type" value="Genomic_DNA"/>
</dbReference>
<feature type="transmembrane region" description="Helical" evidence="1">
    <location>
        <begin position="279"/>
        <end position="299"/>
    </location>
</feature>
<feature type="transmembrane region" description="Helical" evidence="1">
    <location>
        <begin position="89"/>
        <end position="112"/>
    </location>
</feature>
<feature type="transmembrane region" description="Helical" evidence="1">
    <location>
        <begin position="252"/>
        <end position="273"/>
    </location>
</feature>
<reference evidence="2" key="1">
    <citation type="journal article" date="2022" name="Proc. Natl. Acad. Sci. U.S.A.">
        <title>Life cycle and functional genomics of the unicellular red alga Galdieria for elucidating algal and plant evolution and industrial use.</title>
        <authorList>
            <person name="Hirooka S."/>
            <person name="Itabashi T."/>
            <person name="Ichinose T.M."/>
            <person name="Onuma R."/>
            <person name="Fujiwara T."/>
            <person name="Yamashita S."/>
            <person name="Jong L.W."/>
            <person name="Tomita R."/>
            <person name="Iwane A.H."/>
            <person name="Miyagishima S.Y."/>
        </authorList>
    </citation>
    <scope>NUCLEOTIDE SEQUENCE</scope>
    <source>
        <strain evidence="2">NBRC 102759</strain>
    </source>
</reference>
<keyword evidence="1" id="KW-0472">Membrane</keyword>
<proteinExistence type="predicted"/>
<comment type="caution">
    <text evidence="2">The sequence shown here is derived from an EMBL/GenBank/DDBJ whole genome shotgun (WGS) entry which is preliminary data.</text>
</comment>
<evidence type="ECO:0000313" key="2">
    <source>
        <dbReference type="EMBL" id="GJQ10686.1"/>
    </source>
</evidence>
<evidence type="ECO:0000313" key="3">
    <source>
        <dbReference type="Proteomes" id="UP001061958"/>
    </source>
</evidence>
<name>A0A9C7PUL2_9RHOD</name>
<feature type="transmembrane region" description="Helical" evidence="1">
    <location>
        <begin position="384"/>
        <end position="407"/>
    </location>
</feature>
<reference evidence="2" key="2">
    <citation type="submission" date="2022-01" db="EMBL/GenBank/DDBJ databases">
        <authorList>
            <person name="Hirooka S."/>
            <person name="Miyagishima S.Y."/>
        </authorList>
    </citation>
    <scope>NUCLEOTIDE SEQUENCE</scope>
    <source>
        <strain evidence="2">NBRC 102759</strain>
    </source>
</reference>
<feature type="transmembrane region" description="Helical" evidence="1">
    <location>
        <begin position="6"/>
        <end position="26"/>
    </location>
</feature>
<keyword evidence="1" id="KW-0812">Transmembrane</keyword>